<dbReference type="CDD" id="cd00063">
    <property type="entry name" value="FN3"/>
    <property type="match status" value="2"/>
</dbReference>
<dbReference type="InterPro" id="IPR036116">
    <property type="entry name" value="FN3_sf"/>
</dbReference>
<comment type="caution">
    <text evidence="4">The sequence shown here is derived from an EMBL/GenBank/DDBJ whole genome shotgun (WGS) entry which is preliminary data.</text>
</comment>
<evidence type="ECO:0000313" key="5">
    <source>
        <dbReference type="Proteomes" id="UP000822476"/>
    </source>
</evidence>
<feature type="non-terminal residue" evidence="4">
    <location>
        <position position="325"/>
    </location>
</feature>
<evidence type="ECO:0000313" key="4">
    <source>
        <dbReference type="EMBL" id="KAF7246037.1"/>
    </source>
</evidence>
<keyword evidence="2" id="KW-0732">Signal</keyword>
<feature type="signal peptide" evidence="2">
    <location>
        <begin position="1"/>
        <end position="21"/>
    </location>
</feature>
<name>A0A8S9YM05_9TREM</name>
<evidence type="ECO:0000259" key="3">
    <source>
        <dbReference type="PROSITE" id="PS50853"/>
    </source>
</evidence>
<dbReference type="Gene3D" id="2.60.40.10">
    <property type="entry name" value="Immunoglobulins"/>
    <property type="match status" value="2"/>
</dbReference>
<dbReference type="InterPro" id="IPR013783">
    <property type="entry name" value="Ig-like_fold"/>
</dbReference>
<evidence type="ECO:0000256" key="2">
    <source>
        <dbReference type="SAM" id="SignalP"/>
    </source>
</evidence>
<dbReference type="InterPro" id="IPR050991">
    <property type="entry name" value="ECM_Regulatory_Proteins"/>
</dbReference>
<dbReference type="PANTHER" id="PTHR46708:SF2">
    <property type="entry name" value="FIBRONECTIN TYPE-III DOMAIN-CONTAINING PROTEIN"/>
    <property type="match status" value="1"/>
</dbReference>
<dbReference type="EMBL" id="JTDE01006042">
    <property type="protein sequence ID" value="KAF7246037.1"/>
    <property type="molecule type" value="Genomic_DNA"/>
</dbReference>
<dbReference type="PROSITE" id="PS50853">
    <property type="entry name" value="FN3"/>
    <property type="match status" value="1"/>
</dbReference>
<dbReference type="OrthoDB" id="6232067at2759"/>
<organism evidence="4 5">
    <name type="scientific">Paragonimus skrjabini miyazakii</name>
    <dbReference type="NCBI Taxonomy" id="59628"/>
    <lineage>
        <taxon>Eukaryota</taxon>
        <taxon>Metazoa</taxon>
        <taxon>Spiralia</taxon>
        <taxon>Lophotrochozoa</taxon>
        <taxon>Platyhelminthes</taxon>
        <taxon>Trematoda</taxon>
        <taxon>Digenea</taxon>
        <taxon>Plagiorchiida</taxon>
        <taxon>Troglotremata</taxon>
        <taxon>Troglotrematidae</taxon>
        <taxon>Paragonimus</taxon>
    </lineage>
</organism>
<dbReference type="Pfam" id="PF00041">
    <property type="entry name" value="fn3"/>
    <property type="match status" value="1"/>
</dbReference>
<dbReference type="SUPFAM" id="SSF49265">
    <property type="entry name" value="Fibronectin type III"/>
    <property type="match status" value="2"/>
</dbReference>
<sequence length="325" mass="35673">MTITSTDLVCILLLLAFRVQAKPPKPEILSTELLPNGVLVKWNSGSVTSLTGHEVTYTGSDNSVTKLAVSGSELEAVLQFVRPCINYSVVIQSFEGKIGSDLSEPASFMGRVLPKPDRPIGLQVDQNNRILRWNHPNNTAYIRKYSIYGRNNLGDQHQMEVVYYQNSAELSDLQPQKEYEVWMTAENLCGVSEATETVRVLTFEVPAAPQITSVQSFTDSIVIHFRPGEGGGPVDSFLVRYSTKNNGKQTVELPADGTQVNLTVGIESCFGHEIEVMAINRAGESAPGRTTAFTKSADAPEVPTITKMEELSDGYLLSWAVNRTE</sequence>
<keyword evidence="5" id="KW-1185">Reference proteome</keyword>
<feature type="domain" description="Fibronectin type-III" evidence="3">
    <location>
        <begin position="115"/>
        <end position="208"/>
    </location>
</feature>
<feature type="chain" id="PRO_5035812197" description="Fibronectin type-III domain-containing protein" evidence="2">
    <location>
        <begin position="22"/>
        <end position="325"/>
    </location>
</feature>
<dbReference type="AlphaFoldDB" id="A0A8S9YM05"/>
<reference evidence="4" key="1">
    <citation type="submission" date="2019-07" db="EMBL/GenBank/DDBJ databases">
        <title>Annotation for the trematode Paragonimus miyazaki's.</title>
        <authorList>
            <person name="Choi Y.-J."/>
        </authorList>
    </citation>
    <scope>NUCLEOTIDE SEQUENCE</scope>
    <source>
        <strain evidence="4">Japan</strain>
    </source>
</reference>
<evidence type="ECO:0000256" key="1">
    <source>
        <dbReference type="ARBA" id="ARBA00022737"/>
    </source>
</evidence>
<accession>A0A8S9YM05</accession>
<protein>
    <recommendedName>
        <fullName evidence="3">Fibronectin type-III domain-containing protein</fullName>
    </recommendedName>
</protein>
<dbReference type="SMART" id="SM00060">
    <property type="entry name" value="FN3"/>
    <property type="match status" value="3"/>
</dbReference>
<proteinExistence type="predicted"/>
<keyword evidence="1" id="KW-0677">Repeat</keyword>
<dbReference type="InterPro" id="IPR003961">
    <property type="entry name" value="FN3_dom"/>
</dbReference>
<gene>
    <name evidence="4" type="ORF">EG68_10320</name>
</gene>
<dbReference type="PANTHER" id="PTHR46708">
    <property type="entry name" value="TENASCIN"/>
    <property type="match status" value="1"/>
</dbReference>
<dbReference type="Proteomes" id="UP000822476">
    <property type="component" value="Unassembled WGS sequence"/>
</dbReference>